<reference evidence="1 2" key="1">
    <citation type="submission" date="2018-10" db="EMBL/GenBank/DDBJ databases">
        <title>Genomic Encyclopedia of Archaeal and Bacterial Type Strains, Phase II (KMG-II): from individual species to whole genera.</title>
        <authorList>
            <person name="Goeker M."/>
        </authorList>
    </citation>
    <scope>NUCLEOTIDE SEQUENCE [LARGE SCALE GENOMIC DNA]</scope>
    <source>
        <strain evidence="1 2">DSM 23424</strain>
    </source>
</reference>
<evidence type="ECO:0000313" key="2">
    <source>
        <dbReference type="Proteomes" id="UP000271339"/>
    </source>
</evidence>
<evidence type="ECO:0000313" key="1">
    <source>
        <dbReference type="EMBL" id="RMA58882.1"/>
    </source>
</evidence>
<dbReference type="Proteomes" id="UP000271339">
    <property type="component" value="Unassembled WGS sequence"/>
</dbReference>
<organism evidence="1 2">
    <name type="scientific">Ulvibacter antarcticus</name>
    <dbReference type="NCBI Taxonomy" id="442714"/>
    <lineage>
        <taxon>Bacteria</taxon>
        <taxon>Pseudomonadati</taxon>
        <taxon>Bacteroidota</taxon>
        <taxon>Flavobacteriia</taxon>
        <taxon>Flavobacteriales</taxon>
        <taxon>Flavobacteriaceae</taxon>
        <taxon>Ulvibacter</taxon>
    </lineage>
</organism>
<comment type="caution">
    <text evidence="1">The sequence shown here is derived from an EMBL/GenBank/DDBJ whole genome shotgun (WGS) entry which is preliminary data.</text>
</comment>
<dbReference type="OrthoDB" id="117186at2"/>
<protein>
    <submittedName>
        <fullName evidence="1">Putative lumazine-binding protein</fullName>
    </submittedName>
</protein>
<accession>A0A3L9YWN2</accession>
<dbReference type="SUPFAM" id="SSF54427">
    <property type="entry name" value="NTF2-like"/>
    <property type="match status" value="1"/>
</dbReference>
<dbReference type="AlphaFoldDB" id="A0A3L9YWN2"/>
<keyword evidence="2" id="KW-1185">Reference proteome</keyword>
<sequence>MKFLPFIICMTMFFNCFSQDDLNENGAKQIIQTFFEGFHKGDTLLMRSVMDRNMSLQTAFIAKDGSNVVSQSTGKDFLTAIANRPADQKWEEKLLSFKGFKDGNLGLAWTDYEFWLNGKFSHCGANCFTLVKTDNGWKILNIIDSRRRQGCSQ</sequence>
<dbReference type="InterPro" id="IPR032710">
    <property type="entry name" value="NTF2-like_dom_sf"/>
</dbReference>
<dbReference type="EMBL" id="REFC01000013">
    <property type="protein sequence ID" value="RMA58882.1"/>
    <property type="molecule type" value="Genomic_DNA"/>
</dbReference>
<dbReference type="Gene3D" id="3.10.450.50">
    <property type="match status" value="1"/>
</dbReference>
<proteinExistence type="predicted"/>
<dbReference type="RefSeq" id="WP_121907819.1">
    <property type="nucleotide sequence ID" value="NZ_REFC01000013.1"/>
</dbReference>
<name>A0A3L9YWN2_9FLAO</name>
<gene>
    <name evidence="1" type="ORF">BXY75_2263</name>
</gene>